<accession>A0A0E3GSI5</accession>
<evidence type="ECO:0000313" key="4">
    <source>
        <dbReference type="Proteomes" id="UP000033115"/>
    </source>
</evidence>
<evidence type="ECO:0000259" key="1">
    <source>
        <dbReference type="Pfam" id="PF07905"/>
    </source>
</evidence>
<dbReference type="Pfam" id="PF13556">
    <property type="entry name" value="HTH_30"/>
    <property type="match status" value="1"/>
</dbReference>
<gene>
    <name evidence="3" type="ORF">CSCA_5006</name>
</gene>
<proteinExistence type="predicted"/>
<feature type="domain" description="Purine catabolism PurC-like" evidence="1">
    <location>
        <begin position="5"/>
        <end position="121"/>
    </location>
</feature>
<dbReference type="Pfam" id="PF07905">
    <property type="entry name" value="PucR"/>
    <property type="match status" value="1"/>
</dbReference>
<dbReference type="InterPro" id="IPR051448">
    <property type="entry name" value="CdaR-like_regulators"/>
</dbReference>
<dbReference type="RefSeq" id="WP_029162267.1">
    <property type="nucleotide sequence ID" value="NZ_CP009933.1"/>
</dbReference>
<dbReference type="InterPro" id="IPR042070">
    <property type="entry name" value="PucR_C-HTH_sf"/>
</dbReference>
<evidence type="ECO:0000313" key="3">
    <source>
        <dbReference type="EMBL" id="AKA72131.1"/>
    </source>
</evidence>
<organism evidence="3 4">
    <name type="scientific">Clostridium scatologenes</name>
    <dbReference type="NCBI Taxonomy" id="1548"/>
    <lineage>
        <taxon>Bacteria</taxon>
        <taxon>Bacillati</taxon>
        <taxon>Bacillota</taxon>
        <taxon>Clostridia</taxon>
        <taxon>Eubacteriales</taxon>
        <taxon>Clostridiaceae</taxon>
        <taxon>Clostridium</taxon>
    </lineage>
</organism>
<dbReference type="KEGG" id="csq:CSCA_5006"/>
<dbReference type="Proteomes" id="UP000033115">
    <property type="component" value="Chromosome"/>
</dbReference>
<dbReference type="PANTHER" id="PTHR33744">
    <property type="entry name" value="CARBOHYDRATE DIACID REGULATOR"/>
    <property type="match status" value="1"/>
</dbReference>
<feature type="domain" description="PucR C-terminal helix-turn-helix" evidence="2">
    <location>
        <begin position="482"/>
        <end position="537"/>
    </location>
</feature>
<evidence type="ECO:0000259" key="2">
    <source>
        <dbReference type="Pfam" id="PF13556"/>
    </source>
</evidence>
<dbReference type="InterPro" id="IPR012914">
    <property type="entry name" value="PucR_dom"/>
</dbReference>
<protein>
    <submittedName>
        <fullName evidence="3">Transcriptional regulator, PucR family</fullName>
    </submittedName>
</protein>
<dbReference type="HOGENOM" id="CLU_017436_3_0_9"/>
<dbReference type="AlphaFoldDB" id="A0A0E3GSI5"/>
<reference evidence="3 4" key="1">
    <citation type="journal article" date="2015" name="J. Biotechnol.">
        <title>Complete genome sequence of a malodorant-producing acetogen, Clostridium scatologenes ATCC 25775(T).</title>
        <authorList>
            <person name="Zhu Z."/>
            <person name="Guo T."/>
            <person name="Zheng H."/>
            <person name="Song T."/>
            <person name="Ouyang P."/>
            <person name="Xie J."/>
        </authorList>
    </citation>
    <scope>NUCLEOTIDE SEQUENCE [LARGE SCALE GENOMIC DNA]</scope>
    <source>
        <strain evidence="3 4">ATCC 25775</strain>
    </source>
</reference>
<keyword evidence="4" id="KW-1185">Reference proteome</keyword>
<sequence length="542" mass="63350">MNIFELLKVNSFSKLKVINKKADLYREIETIESTETPDVAEYLPKNTLLITTAMAYKDDQEQLCMLIHKLNELPCAALAIKLGRFINYLDEKVIMTADELGFPLLQIPMDVTLGEIYHQLLGYLWNVQNKEVLYALNTQKKFSTLIFQGASTEVLLNNLGIILKKLVVLMDPLGNIIGSNDNFIEGDMKNVKELFFSLSLYKKQSGLVQYYVDAKNKKGRISIYPFHAFGRNSYYLLIFNSESLSADISALVIEQVLLAFEFSLYKNLCILYHKLKDNERFLLLLLNKNKMEELPSQQLLAIEEKHGLKPSKFYYVVLVTLESFKNNKFHVDKFSHREQKYIFIYEWLEKDILKNYHNSIILVPEIENYRYVLLIQDDTSDLEEKLRYYHDKLLEMLQVKATFSYGNRVSEVEAIKYSYYGALESYQTGEEKDDISFIKHFKTKNVNELLKTLSKDEVEGFCIYNLKTLAYPQDVKSLEIRNTLRTYLESKCSITETSNKMFLHRNTVKYRIKKCEEVLGRKIDDSDFILQLQLSLILTEEK</sequence>
<name>A0A0E3GSI5_CLOSL</name>
<dbReference type="InterPro" id="IPR025736">
    <property type="entry name" value="PucR_C-HTH_dom"/>
</dbReference>
<dbReference type="Gene3D" id="1.10.10.2840">
    <property type="entry name" value="PucR C-terminal helix-turn-helix domain"/>
    <property type="match status" value="1"/>
</dbReference>
<dbReference type="PANTHER" id="PTHR33744:SF1">
    <property type="entry name" value="DNA-BINDING TRANSCRIPTIONAL ACTIVATOR ADER"/>
    <property type="match status" value="1"/>
</dbReference>
<dbReference type="EMBL" id="CP009933">
    <property type="protein sequence ID" value="AKA72131.1"/>
    <property type="molecule type" value="Genomic_DNA"/>
</dbReference>
<dbReference type="STRING" id="1548.CSCA_5006"/>